<evidence type="ECO:0000313" key="1">
    <source>
        <dbReference type="EMBL" id="QIW99236.1"/>
    </source>
</evidence>
<dbReference type="EMBL" id="CP051141">
    <property type="protein sequence ID" value="QIW99236.1"/>
    <property type="molecule type" value="Genomic_DNA"/>
</dbReference>
<evidence type="ECO:0000313" key="2">
    <source>
        <dbReference type="Proteomes" id="UP000503462"/>
    </source>
</evidence>
<proteinExistence type="predicted"/>
<reference evidence="1 2" key="1">
    <citation type="journal article" date="2016" name="Sci. Rep.">
        <title>Peltaster fructicola genome reveals evolution from an invasive phytopathogen to an ectophytic parasite.</title>
        <authorList>
            <person name="Xu C."/>
            <person name="Chen H."/>
            <person name="Gleason M.L."/>
            <person name="Xu J.R."/>
            <person name="Liu H."/>
            <person name="Zhang R."/>
            <person name="Sun G."/>
        </authorList>
    </citation>
    <scope>NUCLEOTIDE SEQUENCE [LARGE SCALE GENOMIC DNA]</scope>
    <source>
        <strain evidence="1 2">LNHT1506</strain>
    </source>
</reference>
<organism evidence="1 2">
    <name type="scientific">Peltaster fructicola</name>
    <dbReference type="NCBI Taxonomy" id="286661"/>
    <lineage>
        <taxon>Eukaryota</taxon>
        <taxon>Fungi</taxon>
        <taxon>Dikarya</taxon>
        <taxon>Ascomycota</taxon>
        <taxon>Pezizomycotina</taxon>
        <taxon>Dothideomycetes</taxon>
        <taxon>Dothideomycetes incertae sedis</taxon>
        <taxon>Peltaster</taxon>
    </lineage>
</organism>
<sequence length="322" mass="35137">MGASASIPAGVPSYAVDYAPMVYLYTGETYFPSDLGAQLTNTQPEVNFTVVNGAPNPLTLDNLDQLNTYGGKSVYLSSKQDPATNPSWLNGVVPDSVGKTNGAVSCGIIVNDHGAGLVDVFYMYFYAFNYGGFYFGQDVDLHVGDWEHNMVRFMNGQPTGLWYSQHSNGEAFTYDATEKYNGGLRPVAYSGNGSHAVYATSGTHDHTIPNFNLPVGPIEDYCDKGKIWDPTLSAYYAKYDANTKTFSAYDDSTPLNWLNFLGEWGDQAFPQTDPRQSCPGNISLLCKWSGGPTGPYDKQLNRTNICPDNGNACIVRPFLTAK</sequence>
<keyword evidence="2" id="KW-1185">Reference proteome</keyword>
<evidence type="ECO:0008006" key="3">
    <source>
        <dbReference type="Google" id="ProtNLM"/>
    </source>
</evidence>
<dbReference type="Proteomes" id="UP000503462">
    <property type="component" value="Chromosome 3"/>
</dbReference>
<protein>
    <recommendedName>
        <fullName evidence="3">Vacuolar protein sorting-associated protein 62</fullName>
    </recommendedName>
</protein>
<gene>
    <name evidence="1" type="ORF">AMS68_004754</name>
</gene>
<dbReference type="PANTHER" id="PTHR48174">
    <property type="entry name" value="DUF946 FAMILY PROTEIN"/>
    <property type="match status" value="1"/>
</dbReference>
<accession>A0A6H0XWU2</accession>
<dbReference type="Pfam" id="PF06101">
    <property type="entry name" value="Vps62"/>
    <property type="match status" value="1"/>
</dbReference>
<dbReference type="InterPro" id="IPR009291">
    <property type="entry name" value="Vps62"/>
</dbReference>
<dbReference type="AlphaFoldDB" id="A0A6H0XWU2"/>
<name>A0A6H0XWU2_9PEZI</name>
<dbReference type="PANTHER" id="PTHR48174:SF5">
    <property type="entry name" value="VACUOLAR PROTEIN SORTING-ASSOCIATED PROTEIN 62"/>
    <property type="match status" value="1"/>
</dbReference>
<dbReference type="OrthoDB" id="188042at2759"/>